<evidence type="ECO:0000313" key="2">
    <source>
        <dbReference type="EMBL" id="MDQ0363980.1"/>
    </source>
</evidence>
<comment type="caution">
    <text evidence="2">The sequence shown here is derived from an EMBL/GenBank/DDBJ whole genome shotgun (WGS) entry which is preliminary data.</text>
</comment>
<keyword evidence="1" id="KW-0732">Signal</keyword>
<dbReference type="Proteomes" id="UP001240236">
    <property type="component" value="Unassembled WGS sequence"/>
</dbReference>
<gene>
    <name evidence="2" type="ORF">J2S42_000649</name>
</gene>
<name>A0AAE3VUN6_9ACTN</name>
<feature type="chain" id="PRO_5041982211" evidence="1">
    <location>
        <begin position="27"/>
        <end position="171"/>
    </location>
</feature>
<reference evidence="2 3" key="1">
    <citation type="submission" date="2023-07" db="EMBL/GenBank/DDBJ databases">
        <title>Sequencing the genomes of 1000 actinobacteria strains.</title>
        <authorList>
            <person name="Klenk H.-P."/>
        </authorList>
    </citation>
    <scope>NUCLEOTIDE SEQUENCE [LARGE SCALE GENOMIC DNA]</scope>
    <source>
        <strain evidence="2 3">DSM 44709</strain>
    </source>
</reference>
<sequence length="171" mass="17790">MQKLTRALAILALACAAALVPAAASASASAGAVQTDDGGRGERPAMAPASALAGNENASVTGVGYCANLNVAADCWTNEGTTHVACPVSHFCLYTNLTPAAGGKVFSFYHCRRNGSDWALQNWNGEGWYYNNNDGGARAYIKNRNRATIANPAPGQGAAFNFVPAWYVQAC</sequence>
<protein>
    <submittedName>
        <fullName evidence="2">Uncharacterized protein</fullName>
    </submittedName>
</protein>
<dbReference type="RefSeq" id="WP_307235025.1">
    <property type="nucleotide sequence ID" value="NZ_JAUSUZ010000001.1"/>
</dbReference>
<dbReference type="AlphaFoldDB" id="A0AAE3VUN6"/>
<organism evidence="2 3">
    <name type="scientific">Catenuloplanes indicus</name>
    <dbReference type="NCBI Taxonomy" id="137267"/>
    <lineage>
        <taxon>Bacteria</taxon>
        <taxon>Bacillati</taxon>
        <taxon>Actinomycetota</taxon>
        <taxon>Actinomycetes</taxon>
        <taxon>Micromonosporales</taxon>
        <taxon>Micromonosporaceae</taxon>
        <taxon>Catenuloplanes</taxon>
    </lineage>
</organism>
<evidence type="ECO:0000313" key="3">
    <source>
        <dbReference type="Proteomes" id="UP001240236"/>
    </source>
</evidence>
<accession>A0AAE3VUN6</accession>
<keyword evidence="3" id="KW-1185">Reference proteome</keyword>
<feature type="signal peptide" evidence="1">
    <location>
        <begin position="1"/>
        <end position="26"/>
    </location>
</feature>
<proteinExistence type="predicted"/>
<evidence type="ECO:0000256" key="1">
    <source>
        <dbReference type="SAM" id="SignalP"/>
    </source>
</evidence>
<dbReference type="EMBL" id="JAUSUZ010000001">
    <property type="protein sequence ID" value="MDQ0363980.1"/>
    <property type="molecule type" value="Genomic_DNA"/>
</dbReference>